<organism evidence="7 8">
    <name type="scientific">Phomopsis amygdali</name>
    <name type="common">Fusicoccum amygdali</name>
    <dbReference type="NCBI Taxonomy" id="1214568"/>
    <lineage>
        <taxon>Eukaryota</taxon>
        <taxon>Fungi</taxon>
        <taxon>Dikarya</taxon>
        <taxon>Ascomycota</taxon>
        <taxon>Pezizomycotina</taxon>
        <taxon>Sordariomycetes</taxon>
        <taxon>Sordariomycetidae</taxon>
        <taxon>Diaporthales</taxon>
        <taxon>Diaporthaceae</taxon>
        <taxon>Diaporthe</taxon>
    </lineage>
</organism>
<accession>A0AAD9SGU9</accession>
<evidence type="ECO:0000256" key="3">
    <source>
        <dbReference type="ARBA" id="ARBA00022989"/>
    </source>
</evidence>
<dbReference type="InterPro" id="IPR008253">
    <property type="entry name" value="Marvel"/>
</dbReference>
<keyword evidence="8" id="KW-1185">Reference proteome</keyword>
<evidence type="ECO:0000256" key="5">
    <source>
        <dbReference type="SAM" id="Phobius"/>
    </source>
</evidence>
<feature type="transmembrane region" description="Helical" evidence="5">
    <location>
        <begin position="84"/>
        <end position="103"/>
    </location>
</feature>
<comment type="subcellular location">
    <subcellularLocation>
        <location evidence="1">Membrane</location>
        <topology evidence="1">Multi-pass membrane protein</topology>
    </subcellularLocation>
</comment>
<dbReference type="PANTHER" id="PTHR37451">
    <property type="entry name" value="MARVEL DOMAIN"/>
    <property type="match status" value="1"/>
</dbReference>
<keyword evidence="2 5" id="KW-0812">Transmembrane</keyword>
<evidence type="ECO:0000256" key="2">
    <source>
        <dbReference type="ARBA" id="ARBA00022692"/>
    </source>
</evidence>
<feature type="transmembrane region" description="Helical" evidence="5">
    <location>
        <begin position="7"/>
        <end position="31"/>
    </location>
</feature>
<dbReference type="PANTHER" id="PTHR37451:SF5">
    <property type="entry name" value="MARVEL DOMAIN-CONTAINING PROTEIN"/>
    <property type="match status" value="1"/>
</dbReference>
<dbReference type="Proteomes" id="UP001265746">
    <property type="component" value="Unassembled WGS sequence"/>
</dbReference>
<gene>
    <name evidence="7" type="ORF">N8I77_005898</name>
</gene>
<sequence>MGFPLILALRAVQGVFAVIILGLSAYVANWYNVDTLTSSPSQVNFLVFVPLFSLISIAYLEAVPKFMPKLSHPWAVLALEVTNVLFYFAGFVALAVFLTHLLFCRGAVCGSARAATVFSSFNFVLWTATAALTIKDALKGGFAGLRMGRGAGQGMPMQQNAQMKEAAMAA</sequence>
<feature type="domain" description="MARVEL" evidence="6">
    <location>
        <begin position="6"/>
        <end position="132"/>
    </location>
</feature>
<comment type="caution">
    <text evidence="7">The sequence shown here is derived from an EMBL/GenBank/DDBJ whole genome shotgun (WGS) entry which is preliminary data.</text>
</comment>
<evidence type="ECO:0000259" key="6">
    <source>
        <dbReference type="Pfam" id="PF01284"/>
    </source>
</evidence>
<dbReference type="GO" id="GO:0016020">
    <property type="term" value="C:membrane"/>
    <property type="evidence" value="ECO:0007669"/>
    <property type="project" value="UniProtKB-SubCell"/>
</dbReference>
<protein>
    <recommendedName>
        <fullName evidence="6">MARVEL domain-containing protein</fullName>
    </recommendedName>
</protein>
<evidence type="ECO:0000256" key="1">
    <source>
        <dbReference type="ARBA" id="ARBA00004141"/>
    </source>
</evidence>
<dbReference type="EMBL" id="JAUJFL010000003">
    <property type="protein sequence ID" value="KAK2607200.1"/>
    <property type="molecule type" value="Genomic_DNA"/>
</dbReference>
<dbReference type="AlphaFoldDB" id="A0AAD9SGU9"/>
<evidence type="ECO:0000256" key="4">
    <source>
        <dbReference type="ARBA" id="ARBA00023136"/>
    </source>
</evidence>
<evidence type="ECO:0000313" key="8">
    <source>
        <dbReference type="Proteomes" id="UP001265746"/>
    </source>
</evidence>
<keyword evidence="3 5" id="KW-1133">Transmembrane helix</keyword>
<proteinExistence type="predicted"/>
<feature type="transmembrane region" description="Helical" evidence="5">
    <location>
        <begin position="43"/>
        <end position="63"/>
    </location>
</feature>
<reference evidence="7" key="1">
    <citation type="submission" date="2023-06" db="EMBL/GenBank/DDBJ databases">
        <authorList>
            <person name="Noh H."/>
        </authorList>
    </citation>
    <scope>NUCLEOTIDE SEQUENCE</scope>
    <source>
        <strain evidence="7">DUCC20226</strain>
    </source>
</reference>
<dbReference type="Pfam" id="PF01284">
    <property type="entry name" value="MARVEL"/>
    <property type="match status" value="1"/>
</dbReference>
<evidence type="ECO:0000313" key="7">
    <source>
        <dbReference type="EMBL" id="KAK2607200.1"/>
    </source>
</evidence>
<name>A0AAD9SGU9_PHOAM</name>
<keyword evidence="4 5" id="KW-0472">Membrane</keyword>